<name>A0ABR2WC70_9FUNG</name>
<accession>A0ABR2WC70</accession>
<evidence type="ECO:0000313" key="1">
    <source>
        <dbReference type="EMBL" id="KAK9738516.1"/>
    </source>
</evidence>
<dbReference type="Proteomes" id="UP001479436">
    <property type="component" value="Unassembled WGS sequence"/>
</dbReference>
<comment type="caution">
    <text evidence="1">The sequence shown here is derived from an EMBL/GenBank/DDBJ whole genome shotgun (WGS) entry which is preliminary data.</text>
</comment>
<proteinExistence type="predicted"/>
<dbReference type="EMBL" id="JASJQH010006008">
    <property type="protein sequence ID" value="KAK9738516.1"/>
    <property type="molecule type" value="Genomic_DNA"/>
</dbReference>
<evidence type="ECO:0000313" key="2">
    <source>
        <dbReference type="Proteomes" id="UP001479436"/>
    </source>
</evidence>
<sequence length="122" mass="13515">RKAAKEVLKLQEVSKPKGKAKEPVSLGSTVSLTEFFTPLQRPAKLSFDSTTPANQKTLNVRAAITCSDDEWFNILETVQNLAQNHLDLSQLWKNQKPGITLKVLDLLHGAYPGFLQAIGNWA</sequence>
<gene>
    <name evidence="1" type="ORF">K7432_018440</name>
</gene>
<reference evidence="1 2" key="1">
    <citation type="submission" date="2023-04" db="EMBL/GenBank/DDBJ databases">
        <title>Genome of Basidiobolus ranarum AG-B5.</title>
        <authorList>
            <person name="Stajich J.E."/>
            <person name="Carter-House D."/>
            <person name="Gryganskyi A."/>
        </authorList>
    </citation>
    <scope>NUCLEOTIDE SEQUENCE [LARGE SCALE GENOMIC DNA]</scope>
    <source>
        <strain evidence="1 2">AG-B5</strain>
    </source>
</reference>
<keyword evidence="2" id="KW-1185">Reference proteome</keyword>
<feature type="non-terminal residue" evidence="1">
    <location>
        <position position="1"/>
    </location>
</feature>
<feature type="non-terminal residue" evidence="1">
    <location>
        <position position="122"/>
    </location>
</feature>
<organism evidence="1 2">
    <name type="scientific">Basidiobolus ranarum</name>
    <dbReference type="NCBI Taxonomy" id="34480"/>
    <lineage>
        <taxon>Eukaryota</taxon>
        <taxon>Fungi</taxon>
        <taxon>Fungi incertae sedis</taxon>
        <taxon>Zoopagomycota</taxon>
        <taxon>Entomophthoromycotina</taxon>
        <taxon>Basidiobolomycetes</taxon>
        <taxon>Basidiobolales</taxon>
        <taxon>Basidiobolaceae</taxon>
        <taxon>Basidiobolus</taxon>
    </lineage>
</organism>
<protein>
    <submittedName>
        <fullName evidence="1">Uncharacterized protein</fullName>
    </submittedName>
</protein>